<sequence length="124" mass="14226">MMLKNNQLYYFTLTIIVMIMGVISRKIDGVPTFIGDGLYACMIYFGMRILFVNSNTKKAAILALLFCFVIELQQLYRADWILAIRNTTLGHYVLGQGFLWSDLCFYTFGIAIAFAIDLRSLNRN</sequence>
<keyword evidence="1" id="KW-0812">Transmembrane</keyword>
<proteinExistence type="predicted"/>
<feature type="transmembrane region" description="Helical" evidence="1">
    <location>
        <begin position="59"/>
        <end position="78"/>
    </location>
</feature>
<protein>
    <submittedName>
        <fullName evidence="2">DUF2809 domain-containing protein</fullName>
    </submittedName>
</protein>
<evidence type="ECO:0000313" key="2">
    <source>
        <dbReference type="EMBL" id="POY40515.1"/>
    </source>
</evidence>
<name>A0A2S5AD97_9FLAO</name>
<keyword evidence="3" id="KW-1185">Reference proteome</keyword>
<evidence type="ECO:0000313" key="3">
    <source>
        <dbReference type="Proteomes" id="UP000237310"/>
    </source>
</evidence>
<feature type="transmembrane region" description="Helical" evidence="1">
    <location>
        <begin position="7"/>
        <end position="24"/>
    </location>
</feature>
<dbReference type="EMBL" id="PQVG01000002">
    <property type="protein sequence ID" value="POY40515.1"/>
    <property type="molecule type" value="Genomic_DNA"/>
</dbReference>
<feature type="transmembrane region" description="Helical" evidence="1">
    <location>
        <begin position="30"/>
        <end position="47"/>
    </location>
</feature>
<gene>
    <name evidence="2" type="ORF">C3L50_03165</name>
</gene>
<reference evidence="2 3" key="1">
    <citation type="submission" date="2018-01" db="EMBL/GenBank/DDBJ databases">
        <authorList>
            <person name="Gaut B.S."/>
            <person name="Morton B.R."/>
            <person name="Clegg M.T."/>
            <person name="Duvall M.R."/>
        </authorList>
    </citation>
    <scope>NUCLEOTIDE SEQUENCE [LARGE SCALE GENOMIC DNA]</scope>
    <source>
        <strain evidence="2 3">HR-AY</strain>
    </source>
</reference>
<organism evidence="2 3">
    <name type="scientific">Flavobacterium alvei</name>
    <dbReference type="NCBI Taxonomy" id="2080416"/>
    <lineage>
        <taxon>Bacteria</taxon>
        <taxon>Pseudomonadati</taxon>
        <taxon>Bacteroidota</taxon>
        <taxon>Flavobacteriia</taxon>
        <taxon>Flavobacteriales</taxon>
        <taxon>Flavobacteriaceae</taxon>
        <taxon>Flavobacterium</taxon>
    </lineage>
</organism>
<evidence type="ECO:0000256" key="1">
    <source>
        <dbReference type="SAM" id="Phobius"/>
    </source>
</evidence>
<dbReference type="InterPro" id="IPR021257">
    <property type="entry name" value="DUF2809"/>
</dbReference>
<accession>A0A2S5AD97</accession>
<dbReference type="Proteomes" id="UP000237310">
    <property type="component" value="Unassembled WGS sequence"/>
</dbReference>
<keyword evidence="1" id="KW-0472">Membrane</keyword>
<dbReference type="Pfam" id="PF10990">
    <property type="entry name" value="DUF2809"/>
    <property type="match status" value="1"/>
</dbReference>
<comment type="caution">
    <text evidence="2">The sequence shown here is derived from an EMBL/GenBank/DDBJ whole genome shotgun (WGS) entry which is preliminary data.</text>
</comment>
<dbReference type="OrthoDB" id="5360192at2"/>
<feature type="transmembrane region" description="Helical" evidence="1">
    <location>
        <begin position="98"/>
        <end position="118"/>
    </location>
</feature>
<dbReference type="AlphaFoldDB" id="A0A2S5AD97"/>
<keyword evidence="1" id="KW-1133">Transmembrane helix</keyword>